<evidence type="ECO:0000259" key="10">
    <source>
        <dbReference type="Pfam" id="PF00768"/>
    </source>
</evidence>
<dbReference type="InterPro" id="IPR018044">
    <property type="entry name" value="Peptidase_S11"/>
</dbReference>
<evidence type="ECO:0000256" key="1">
    <source>
        <dbReference type="ARBA" id="ARBA00007164"/>
    </source>
</evidence>
<keyword evidence="5" id="KW-0573">Peptidoglycan synthesis</keyword>
<feature type="domain" description="Peptidase S11 D-alanyl-D-alanine carboxypeptidase A N-terminal" evidence="10">
    <location>
        <begin position="42"/>
        <end position="266"/>
    </location>
</feature>
<keyword evidence="2" id="KW-0732">Signal</keyword>
<dbReference type="PRINTS" id="PR00725">
    <property type="entry name" value="DADACBPTASE1"/>
</dbReference>
<reference evidence="11 12" key="1">
    <citation type="journal article" date="2015" name="Nature">
        <title>rRNA introns, odd ribosomes, and small enigmatic genomes across a large radiation of phyla.</title>
        <authorList>
            <person name="Brown C.T."/>
            <person name="Hug L.A."/>
            <person name="Thomas B.C."/>
            <person name="Sharon I."/>
            <person name="Castelle C.J."/>
            <person name="Singh A."/>
            <person name="Wilkins M.J."/>
            <person name="Williams K.H."/>
            <person name="Banfield J.F."/>
        </authorList>
    </citation>
    <scope>NUCLEOTIDE SEQUENCE [LARGE SCALE GENOMIC DNA]</scope>
</reference>
<keyword evidence="11" id="KW-0121">Carboxypeptidase</keyword>
<dbReference type="GO" id="GO:0071555">
    <property type="term" value="P:cell wall organization"/>
    <property type="evidence" value="ECO:0007669"/>
    <property type="project" value="UniProtKB-KW"/>
</dbReference>
<feature type="active site" evidence="7">
    <location>
        <position position="129"/>
    </location>
</feature>
<proteinExistence type="inferred from homology"/>
<dbReference type="InterPro" id="IPR001967">
    <property type="entry name" value="Peptidase_S11_N"/>
</dbReference>
<comment type="similarity">
    <text evidence="1 9">Belongs to the peptidase S11 family.</text>
</comment>
<evidence type="ECO:0000256" key="9">
    <source>
        <dbReference type="RuleBase" id="RU004016"/>
    </source>
</evidence>
<dbReference type="GO" id="GO:0009252">
    <property type="term" value="P:peptidoglycan biosynthetic process"/>
    <property type="evidence" value="ECO:0007669"/>
    <property type="project" value="UniProtKB-KW"/>
</dbReference>
<evidence type="ECO:0000256" key="6">
    <source>
        <dbReference type="ARBA" id="ARBA00023316"/>
    </source>
</evidence>
<evidence type="ECO:0000256" key="7">
    <source>
        <dbReference type="PIRSR" id="PIRSR618044-1"/>
    </source>
</evidence>
<sequence>MFSFLFSLIIASQLVAPVSELAQIAMEHKSNYPARKMTGSFEPVIEAKSALALDIESGKILYQKDGFKKRPLASITKLMTALVFLENNDHWDRKIRISQDDQKNGGKVVLFPGEEIWLKDLFRTALVGSVNSAAYELASATPLSYEDFIKRMNTKAVEIGMKNSIFLEPTGIDAHNMATAMDAAKLIEYALGKEEIRLALTMPNYSFRAASGESHTLKNTNKLLTSYLNLVGGKTGYTEEAGFCLANVVSHPKFGQEIVVVILGAESEEERFQQNKFLSQWVFDNWEWGEARKQ</sequence>
<keyword evidence="6" id="KW-0961">Cell wall biogenesis/degradation</keyword>
<evidence type="ECO:0000313" key="12">
    <source>
        <dbReference type="Proteomes" id="UP000034516"/>
    </source>
</evidence>
<dbReference type="EMBL" id="LCCW01000039">
    <property type="protein sequence ID" value="KKS40598.1"/>
    <property type="molecule type" value="Genomic_DNA"/>
</dbReference>
<protein>
    <submittedName>
        <fullName evidence="11">Serine-type D-Ala-D-Ala carboxypeptidase</fullName>
    </submittedName>
</protein>
<dbReference type="Gene3D" id="3.40.710.10">
    <property type="entry name" value="DD-peptidase/beta-lactamase superfamily"/>
    <property type="match status" value="1"/>
</dbReference>
<feature type="binding site" evidence="8">
    <location>
        <position position="234"/>
    </location>
    <ligand>
        <name>substrate</name>
    </ligand>
</feature>
<keyword evidence="4" id="KW-0133">Cell shape</keyword>
<comment type="caution">
    <text evidence="11">The sequence shown here is derived from an EMBL/GenBank/DDBJ whole genome shotgun (WGS) entry which is preliminary data.</text>
</comment>
<feature type="active site" description="Proton acceptor" evidence="7">
    <location>
        <position position="77"/>
    </location>
</feature>
<dbReference type="GO" id="GO:0009002">
    <property type="term" value="F:serine-type D-Ala-D-Ala carboxypeptidase activity"/>
    <property type="evidence" value="ECO:0007669"/>
    <property type="project" value="InterPro"/>
</dbReference>
<dbReference type="InterPro" id="IPR012338">
    <property type="entry name" value="Beta-lactam/transpept-like"/>
</dbReference>
<organism evidence="11 12">
    <name type="scientific">Candidatus Kuenenbacteria bacterium GW2011_GWA2_42_15</name>
    <dbReference type="NCBI Taxonomy" id="1618677"/>
    <lineage>
        <taxon>Bacteria</taxon>
        <taxon>Candidatus Kueneniibacteriota</taxon>
    </lineage>
</organism>
<dbReference type="Pfam" id="PF00768">
    <property type="entry name" value="Peptidase_S11"/>
    <property type="match status" value="1"/>
</dbReference>
<evidence type="ECO:0000256" key="8">
    <source>
        <dbReference type="PIRSR" id="PIRSR618044-2"/>
    </source>
</evidence>
<evidence type="ECO:0000313" key="11">
    <source>
        <dbReference type="EMBL" id="KKS40598.1"/>
    </source>
</evidence>
<keyword evidence="3" id="KW-0378">Hydrolase</keyword>
<evidence type="ECO:0000256" key="4">
    <source>
        <dbReference type="ARBA" id="ARBA00022960"/>
    </source>
</evidence>
<accession>A0A0G1BT45</accession>
<dbReference type="GO" id="GO:0008360">
    <property type="term" value="P:regulation of cell shape"/>
    <property type="evidence" value="ECO:0007669"/>
    <property type="project" value="UniProtKB-KW"/>
</dbReference>
<feature type="active site" description="Acyl-ester intermediate" evidence="7">
    <location>
        <position position="74"/>
    </location>
</feature>
<dbReference type="PATRIC" id="fig|1618677.3.peg.692"/>
<evidence type="ECO:0000256" key="2">
    <source>
        <dbReference type="ARBA" id="ARBA00022729"/>
    </source>
</evidence>
<dbReference type="GO" id="GO:0006508">
    <property type="term" value="P:proteolysis"/>
    <property type="evidence" value="ECO:0007669"/>
    <property type="project" value="InterPro"/>
</dbReference>
<keyword evidence="11" id="KW-0645">Protease</keyword>
<dbReference type="Proteomes" id="UP000034516">
    <property type="component" value="Unassembled WGS sequence"/>
</dbReference>
<dbReference type="AlphaFoldDB" id="A0A0G1BT45"/>
<dbReference type="PANTHER" id="PTHR21581:SF6">
    <property type="entry name" value="TRAFFICKING PROTEIN PARTICLE COMPLEX SUBUNIT 12"/>
    <property type="match status" value="1"/>
</dbReference>
<dbReference type="SUPFAM" id="SSF56601">
    <property type="entry name" value="beta-lactamase/transpeptidase-like"/>
    <property type="match status" value="1"/>
</dbReference>
<evidence type="ECO:0000256" key="3">
    <source>
        <dbReference type="ARBA" id="ARBA00022801"/>
    </source>
</evidence>
<name>A0A0G1BT45_9BACT</name>
<dbReference type="PANTHER" id="PTHR21581">
    <property type="entry name" value="D-ALANYL-D-ALANINE CARBOXYPEPTIDASE"/>
    <property type="match status" value="1"/>
</dbReference>
<evidence type="ECO:0000256" key="5">
    <source>
        <dbReference type="ARBA" id="ARBA00022984"/>
    </source>
</evidence>
<gene>
    <name evidence="11" type="ORF">UV02_C0039G0013</name>
</gene>